<gene>
    <name evidence="1" type="ORF">TNIN_21181</name>
</gene>
<reference evidence="1" key="1">
    <citation type="submission" date="2020-08" db="EMBL/GenBank/DDBJ databases">
        <title>Multicomponent nature underlies the extraordinary mechanical properties of spider dragline silk.</title>
        <authorList>
            <person name="Kono N."/>
            <person name="Nakamura H."/>
            <person name="Mori M."/>
            <person name="Yoshida Y."/>
            <person name="Ohtoshi R."/>
            <person name="Malay A.D."/>
            <person name="Moran D.A.P."/>
            <person name="Tomita M."/>
            <person name="Numata K."/>
            <person name="Arakawa K."/>
        </authorList>
    </citation>
    <scope>NUCLEOTIDE SEQUENCE</scope>
</reference>
<evidence type="ECO:0000313" key="2">
    <source>
        <dbReference type="Proteomes" id="UP000886998"/>
    </source>
</evidence>
<proteinExistence type="predicted"/>
<organism evidence="1 2">
    <name type="scientific">Trichonephila inaurata madagascariensis</name>
    <dbReference type="NCBI Taxonomy" id="2747483"/>
    <lineage>
        <taxon>Eukaryota</taxon>
        <taxon>Metazoa</taxon>
        <taxon>Ecdysozoa</taxon>
        <taxon>Arthropoda</taxon>
        <taxon>Chelicerata</taxon>
        <taxon>Arachnida</taxon>
        <taxon>Araneae</taxon>
        <taxon>Araneomorphae</taxon>
        <taxon>Entelegynae</taxon>
        <taxon>Araneoidea</taxon>
        <taxon>Nephilidae</taxon>
        <taxon>Trichonephila</taxon>
        <taxon>Trichonephila inaurata</taxon>
    </lineage>
</organism>
<dbReference type="EMBL" id="BMAV01018720">
    <property type="protein sequence ID" value="GFY71281.1"/>
    <property type="molecule type" value="Genomic_DNA"/>
</dbReference>
<evidence type="ECO:0000313" key="1">
    <source>
        <dbReference type="EMBL" id="GFY71281.1"/>
    </source>
</evidence>
<dbReference type="Proteomes" id="UP000886998">
    <property type="component" value="Unassembled WGS sequence"/>
</dbReference>
<protein>
    <submittedName>
        <fullName evidence="1">Uncharacterized protein</fullName>
    </submittedName>
</protein>
<keyword evidence="2" id="KW-1185">Reference proteome</keyword>
<accession>A0A8X6YHW9</accession>
<comment type="caution">
    <text evidence="1">The sequence shown here is derived from an EMBL/GenBank/DDBJ whole genome shotgun (WGS) entry which is preliminary data.</text>
</comment>
<sequence>MRVNKQAVIQLTLQTFSRNFASVRQTVVIRVRARTHNFAGYPPRERERFRATWSVSMDPTGRVFVKEGLTKLRLECDSPTFLEGCFSGRLLLIVASAKTCFNSHWRCGYSSSRDHQVSVVICT</sequence>
<name>A0A8X6YHW9_9ARAC</name>
<dbReference type="AlphaFoldDB" id="A0A8X6YHW9"/>